<keyword evidence="1" id="KW-0472">Membrane</keyword>
<name>A0A847RWZ0_9BACT</name>
<feature type="transmembrane region" description="Helical" evidence="1">
    <location>
        <begin position="83"/>
        <end position="108"/>
    </location>
</feature>
<feature type="transmembrane region" description="Helical" evidence="1">
    <location>
        <begin position="128"/>
        <end position="150"/>
    </location>
</feature>
<dbReference type="InterPro" id="IPR046947">
    <property type="entry name" value="LytR-like"/>
</dbReference>
<dbReference type="InterPro" id="IPR007492">
    <property type="entry name" value="LytTR_DNA-bd_dom"/>
</dbReference>
<feature type="transmembrane region" description="Helical" evidence="1">
    <location>
        <begin position="50"/>
        <end position="71"/>
    </location>
</feature>
<dbReference type="RefSeq" id="WP_168872389.1">
    <property type="nucleotide sequence ID" value="NZ_JABAIA010000002.1"/>
</dbReference>
<evidence type="ECO:0000313" key="3">
    <source>
        <dbReference type="EMBL" id="NLR66464.1"/>
    </source>
</evidence>
<keyword evidence="1" id="KW-0812">Transmembrane</keyword>
<protein>
    <recommendedName>
        <fullName evidence="2">HTH LytTR-type domain-containing protein</fullName>
    </recommendedName>
</protein>
<dbReference type="PROSITE" id="PS50930">
    <property type="entry name" value="HTH_LYTTR"/>
    <property type="match status" value="1"/>
</dbReference>
<accession>A0A847RWZ0</accession>
<comment type="caution">
    <text evidence="3">The sequence shown here is derived from an EMBL/GenBank/DDBJ whole genome shotgun (WGS) entry which is preliminary data.</text>
</comment>
<dbReference type="Pfam" id="PF04397">
    <property type="entry name" value="LytTR"/>
    <property type="match status" value="1"/>
</dbReference>
<dbReference type="EMBL" id="JABAIA010000002">
    <property type="protein sequence ID" value="NLR66464.1"/>
    <property type="molecule type" value="Genomic_DNA"/>
</dbReference>
<dbReference type="Proteomes" id="UP000570474">
    <property type="component" value="Unassembled WGS sequence"/>
</dbReference>
<feature type="domain" description="HTH LytTR-type" evidence="2">
    <location>
        <begin position="185"/>
        <end position="290"/>
    </location>
</feature>
<dbReference type="AlphaFoldDB" id="A0A847RWZ0"/>
<dbReference type="PANTHER" id="PTHR37299">
    <property type="entry name" value="TRANSCRIPTIONAL REGULATOR-RELATED"/>
    <property type="match status" value="1"/>
</dbReference>
<feature type="transmembrane region" description="Helical" evidence="1">
    <location>
        <begin position="20"/>
        <end position="38"/>
    </location>
</feature>
<keyword evidence="1" id="KW-1133">Transmembrane helix</keyword>
<dbReference type="SMART" id="SM00850">
    <property type="entry name" value="LytTR"/>
    <property type="match status" value="1"/>
</dbReference>
<dbReference type="PANTHER" id="PTHR37299:SF1">
    <property type="entry name" value="STAGE 0 SPORULATION PROTEIN A HOMOLOG"/>
    <property type="match status" value="1"/>
</dbReference>
<evidence type="ECO:0000313" key="4">
    <source>
        <dbReference type="Proteomes" id="UP000570474"/>
    </source>
</evidence>
<sequence>MLQQVNQLLRRKYPFEFVRLNSILIISILVSLIIFIYQPFGFSQYRGNKLLGALPFGIATFGSLFCCNYILKGKILKHRIGRWTIFHEAVYILTVFLVLAFFNTLIFLFFFEDIYAFRNGELLVRLEILFRVLLITVAVGIFPVTAVIAIRYHRAMRHHMDSIIRSDQQLQETNPSQELVFPSTNITEAPLQISLHDFLFLEVVKNHVHVYHYTDGQVTSTVIRNTLTTILETVQAPTLFRCHRSFIVNLTHIKTATGNSNGYKIMLKDYEHYPIPVSRSFVPAFQEIIH</sequence>
<dbReference type="GO" id="GO:0003677">
    <property type="term" value="F:DNA binding"/>
    <property type="evidence" value="ECO:0007669"/>
    <property type="project" value="InterPro"/>
</dbReference>
<gene>
    <name evidence="3" type="ORF">HGH92_19300</name>
</gene>
<organism evidence="3 4">
    <name type="scientific">Chitinophaga varians</name>
    <dbReference type="NCBI Taxonomy" id="2202339"/>
    <lineage>
        <taxon>Bacteria</taxon>
        <taxon>Pseudomonadati</taxon>
        <taxon>Bacteroidota</taxon>
        <taxon>Chitinophagia</taxon>
        <taxon>Chitinophagales</taxon>
        <taxon>Chitinophagaceae</taxon>
        <taxon>Chitinophaga</taxon>
    </lineage>
</organism>
<dbReference type="GO" id="GO:0000156">
    <property type="term" value="F:phosphorelay response regulator activity"/>
    <property type="evidence" value="ECO:0007669"/>
    <property type="project" value="InterPro"/>
</dbReference>
<reference evidence="3 4" key="1">
    <citation type="submission" date="2020-04" db="EMBL/GenBank/DDBJ databases">
        <authorList>
            <person name="Yin C."/>
        </authorList>
    </citation>
    <scope>NUCLEOTIDE SEQUENCE [LARGE SCALE GENOMIC DNA]</scope>
    <source>
        <strain evidence="3 4">Ae27</strain>
    </source>
</reference>
<keyword evidence="4" id="KW-1185">Reference proteome</keyword>
<proteinExistence type="predicted"/>
<evidence type="ECO:0000259" key="2">
    <source>
        <dbReference type="PROSITE" id="PS50930"/>
    </source>
</evidence>
<evidence type="ECO:0000256" key="1">
    <source>
        <dbReference type="SAM" id="Phobius"/>
    </source>
</evidence>
<dbReference type="Gene3D" id="2.40.50.1020">
    <property type="entry name" value="LytTr DNA-binding domain"/>
    <property type="match status" value="1"/>
</dbReference>